<dbReference type="InterPro" id="IPR018060">
    <property type="entry name" value="HTH_AraC"/>
</dbReference>
<dbReference type="InterPro" id="IPR002818">
    <property type="entry name" value="DJ-1/PfpI"/>
</dbReference>
<dbReference type="Gene3D" id="1.10.10.60">
    <property type="entry name" value="Homeodomain-like"/>
    <property type="match status" value="1"/>
</dbReference>
<evidence type="ECO:0000256" key="2">
    <source>
        <dbReference type="ARBA" id="ARBA00023163"/>
    </source>
</evidence>
<sequence>MHRIGFIVPKRFQMMSLAALTVFEIANMPPRGPCYEVHLLSEHGGPVVSSGGMTLETEAFGDPAFDTVIVGSITEMKMPSSDAPVVAFVKEAAKASRRIASICSGAFVLAEAGLLEGRRATMHWAHASEFRARFPNVRTEEDRIFVNDGPYWTSAGMTAGIDLALALLDNDLGPDAAKMVARLLVMNQRRLGGQMQHSALLDMTPKSDRIELVLAHIRRNLRNPLTIEELAEVANLSPRQFSRAFVAETGQSPAKAVERLRLEAARFMIEQGRHTINVVAQETGFADRERMRRAFVRTYGVPADILRRSARAELGTDTLDRMV</sequence>
<organism evidence="4 5">
    <name type="scientific">Paraburkholderia bengalensis</name>
    <dbReference type="NCBI Taxonomy" id="2747562"/>
    <lineage>
        <taxon>Bacteria</taxon>
        <taxon>Pseudomonadati</taxon>
        <taxon>Pseudomonadota</taxon>
        <taxon>Betaproteobacteria</taxon>
        <taxon>Burkholderiales</taxon>
        <taxon>Burkholderiaceae</taxon>
        <taxon>Paraburkholderia</taxon>
    </lineage>
</organism>
<proteinExistence type="predicted"/>
<dbReference type="PANTHER" id="PTHR43130">
    <property type="entry name" value="ARAC-FAMILY TRANSCRIPTIONAL REGULATOR"/>
    <property type="match status" value="1"/>
</dbReference>
<evidence type="ECO:0000313" key="5">
    <source>
        <dbReference type="Proteomes" id="UP001386437"/>
    </source>
</evidence>
<dbReference type="SUPFAM" id="SSF52317">
    <property type="entry name" value="Class I glutamine amidotransferase-like"/>
    <property type="match status" value="1"/>
</dbReference>
<dbReference type="EMBL" id="JACFYJ010000001">
    <property type="protein sequence ID" value="MEI5995809.1"/>
    <property type="molecule type" value="Genomic_DNA"/>
</dbReference>
<dbReference type="SMART" id="SM00342">
    <property type="entry name" value="HTH_ARAC"/>
    <property type="match status" value="1"/>
</dbReference>
<evidence type="ECO:0000256" key="1">
    <source>
        <dbReference type="ARBA" id="ARBA00023015"/>
    </source>
</evidence>
<dbReference type="RefSeq" id="WP_336596278.1">
    <property type="nucleotide sequence ID" value="NZ_JACFYJ010000001.1"/>
</dbReference>
<keyword evidence="5" id="KW-1185">Reference proteome</keyword>
<protein>
    <submittedName>
        <fullName evidence="4">DJ-1/PfpI family protein</fullName>
    </submittedName>
</protein>
<dbReference type="Pfam" id="PF12833">
    <property type="entry name" value="HTH_18"/>
    <property type="match status" value="1"/>
</dbReference>
<comment type="caution">
    <text evidence="4">The sequence shown here is derived from an EMBL/GenBank/DDBJ whole genome shotgun (WGS) entry which is preliminary data.</text>
</comment>
<reference evidence="4 5" key="1">
    <citation type="journal article" date="2022" name="Arch. Microbiol.">
        <title>Paraburkholderia bengalensis sp. nov. isolated from roots of Oryza sativa, IR64.</title>
        <authorList>
            <person name="Nag P."/>
            <person name="Mondal N."/>
            <person name="Sarkar J."/>
            <person name="Das S."/>
        </authorList>
    </citation>
    <scope>NUCLEOTIDE SEQUENCE [LARGE SCALE GENOMIC DNA]</scope>
    <source>
        <strain evidence="4 5">IR64_4_BI</strain>
    </source>
</reference>
<dbReference type="CDD" id="cd03137">
    <property type="entry name" value="GATase1_AraC_1"/>
    <property type="match status" value="1"/>
</dbReference>
<dbReference type="PROSITE" id="PS01124">
    <property type="entry name" value="HTH_ARAC_FAMILY_2"/>
    <property type="match status" value="1"/>
</dbReference>
<dbReference type="InterPro" id="IPR009057">
    <property type="entry name" value="Homeodomain-like_sf"/>
</dbReference>
<dbReference type="PANTHER" id="PTHR43130:SF3">
    <property type="entry name" value="HTH-TYPE TRANSCRIPTIONAL REGULATOR RV1931C"/>
    <property type="match status" value="1"/>
</dbReference>
<gene>
    <name evidence="4" type="ORF">H3V53_00835</name>
</gene>
<evidence type="ECO:0000259" key="3">
    <source>
        <dbReference type="PROSITE" id="PS01124"/>
    </source>
</evidence>
<feature type="domain" description="HTH araC/xylS-type" evidence="3">
    <location>
        <begin position="211"/>
        <end position="309"/>
    </location>
</feature>
<accession>A0ABU8IJN3</accession>
<evidence type="ECO:0000313" key="4">
    <source>
        <dbReference type="EMBL" id="MEI5995809.1"/>
    </source>
</evidence>
<dbReference type="Gene3D" id="3.40.50.880">
    <property type="match status" value="1"/>
</dbReference>
<dbReference type="InterPro" id="IPR029062">
    <property type="entry name" value="Class_I_gatase-like"/>
</dbReference>
<name>A0ABU8IJN3_9BURK</name>
<dbReference type="InterPro" id="IPR052158">
    <property type="entry name" value="INH-QAR"/>
</dbReference>
<dbReference type="Pfam" id="PF01965">
    <property type="entry name" value="DJ-1_PfpI"/>
    <property type="match status" value="1"/>
</dbReference>
<dbReference type="SUPFAM" id="SSF46689">
    <property type="entry name" value="Homeodomain-like"/>
    <property type="match status" value="2"/>
</dbReference>
<dbReference type="Proteomes" id="UP001386437">
    <property type="component" value="Unassembled WGS sequence"/>
</dbReference>
<keyword evidence="2" id="KW-0804">Transcription</keyword>
<keyword evidence="1" id="KW-0805">Transcription regulation</keyword>